<evidence type="ECO:0000256" key="1">
    <source>
        <dbReference type="SAM" id="Phobius"/>
    </source>
</evidence>
<dbReference type="OrthoDB" id="6266000at2"/>
<sequence length="143" mass="16378">MDKVFLKRIQVYQATAIFSVIFALVGFSYNVWRMEISEENNNIRTAAFEMLKELADLEQLVYVAHYDGDEKEGSPRKGWVSVGLINELSILAGDNVQMRAQSLHEIWSKHWSSMPTEMDSVNAIIESIEQVRIEIRGVLISLE</sequence>
<organism evidence="2 3">
    <name type="scientific">Neptunomonas concharum</name>
    <dbReference type="NCBI Taxonomy" id="1031538"/>
    <lineage>
        <taxon>Bacteria</taxon>
        <taxon>Pseudomonadati</taxon>
        <taxon>Pseudomonadota</taxon>
        <taxon>Gammaproteobacteria</taxon>
        <taxon>Oceanospirillales</taxon>
        <taxon>Oceanospirillaceae</taxon>
        <taxon>Neptunomonas</taxon>
    </lineage>
</organism>
<reference evidence="2 3" key="1">
    <citation type="journal article" date="2019" name="Biochem. Eng. J.">
        <title>Metabolic engineering of the marine bacteria Neptunomonas concharum for the production of acetoin and meso-2,3-butanediol from acetate.</title>
        <authorList>
            <person name="Li W."/>
            <person name="Pu N."/>
            <person name="Liu C.-X."/>
            <person name="Yuan Q.-P."/>
            <person name="Li Z.-J."/>
        </authorList>
    </citation>
    <scope>NUCLEOTIDE SEQUENCE [LARGE SCALE GENOMIC DNA]</scope>
    <source>
        <strain evidence="2 3">JCM17730</strain>
    </source>
</reference>
<keyword evidence="1" id="KW-0812">Transmembrane</keyword>
<keyword evidence="1" id="KW-0472">Membrane</keyword>
<dbReference type="AlphaFoldDB" id="A0A5P1RCK8"/>
<dbReference type="RefSeq" id="WP_138986959.1">
    <property type="nucleotide sequence ID" value="NZ_CP043869.1"/>
</dbReference>
<dbReference type="Proteomes" id="UP000324760">
    <property type="component" value="Chromosome"/>
</dbReference>
<dbReference type="KEGG" id="ncu:F0U83_12120"/>
<feature type="transmembrane region" description="Helical" evidence="1">
    <location>
        <begin position="12"/>
        <end position="32"/>
    </location>
</feature>
<accession>A0A5P1RCK8</accession>
<gene>
    <name evidence="2" type="ORF">F0U83_12120</name>
</gene>
<keyword evidence="3" id="KW-1185">Reference proteome</keyword>
<protein>
    <submittedName>
        <fullName evidence="2">Uncharacterized protein</fullName>
    </submittedName>
</protein>
<proteinExistence type="predicted"/>
<name>A0A5P1RCK8_9GAMM</name>
<evidence type="ECO:0000313" key="2">
    <source>
        <dbReference type="EMBL" id="QEQ97399.1"/>
    </source>
</evidence>
<dbReference type="EMBL" id="CP043869">
    <property type="protein sequence ID" value="QEQ97399.1"/>
    <property type="molecule type" value="Genomic_DNA"/>
</dbReference>
<keyword evidence="1" id="KW-1133">Transmembrane helix</keyword>
<evidence type="ECO:0000313" key="3">
    <source>
        <dbReference type="Proteomes" id="UP000324760"/>
    </source>
</evidence>